<name>A0ABY3R508_9BRAD</name>
<keyword evidence="3" id="KW-1185">Reference proteome</keyword>
<dbReference type="InterPro" id="IPR048769">
    <property type="entry name" value="HepT-like_dom"/>
</dbReference>
<organism evidence="2 3">
    <name type="scientific">Bradyrhizobium ontarionense</name>
    <dbReference type="NCBI Taxonomy" id="2898149"/>
    <lineage>
        <taxon>Bacteria</taxon>
        <taxon>Pseudomonadati</taxon>
        <taxon>Pseudomonadota</taxon>
        <taxon>Alphaproteobacteria</taxon>
        <taxon>Hyphomicrobiales</taxon>
        <taxon>Nitrobacteraceae</taxon>
        <taxon>Bradyrhizobium</taxon>
    </lineage>
</organism>
<accession>A0ABY3R508</accession>
<gene>
    <name evidence="2" type="ORF">LQG66_23635</name>
</gene>
<dbReference type="Pfam" id="PF20797">
    <property type="entry name" value="HepT-like_2"/>
    <property type="match status" value="1"/>
</dbReference>
<evidence type="ECO:0000313" key="3">
    <source>
        <dbReference type="Proteomes" id="UP001431010"/>
    </source>
</evidence>
<evidence type="ECO:0000313" key="2">
    <source>
        <dbReference type="EMBL" id="UFZ02278.1"/>
    </source>
</evidence>
<protein>
    <recommendedName>
        <fullName evidence="1">HepT-like domain-containing protein</fullName>
    </recommendedName>
</protein>
<dbReference type="Proteomes" id="UP001431010">
    <property type="component" value="Chromosome"/>
</dbReference>
<evidence type="ECO:0000259" key="1">
    <source>
        <dbReference type="Pfam" id="PF20797"/>
    </source>
</evidence>
<reference evidence="2" key="1">
    <citation type="journal article" date="2024" name="Antonie Van Leeuwenhoek">
        <title>Bradyrhizobium ontarionense sp. nov., a novel bacterial symbiont isolated from Aeschynomene indica (Indian jointvetch), harbours photosynthesis, nitrogen fixation and nitrous oxide (N2O) reductase genes.</title>
        <authorList>
            <person name="Bromfield E.S.P."/>
            <person name="Cloutier S."/>
        </authorList>
    </citation>
    <scope>NUCLEOTIDE SEQUENCE</scope>
    <source>
        <strain evidence="2">A19</strain>
    </source>
</reference>
<dbReference type="RefSeq" id="WP_231318068.1">
    <property type="nucleotide sequence ID" value="NZ_CP088156.1"/>
</dbReference>
<dbReference type="EMBL" id="CP088156">
    <property type="protein sequence ID" value="UFZ02278.1"/>
    <property type="molecule type" value="Genomic_DNA"/>
</dbReference>
<sequence>MSDDRWSDVDADLDSAINQLGMSLRTFERGGFDSDDPDTAWERSNAFLHGMETGYTLLEKAIQRILDILGETSPSGDAWHKDLIDRVSRSMQGDKGRPAMFDAALRLDLLELMRMRHRARNAVYGDFDASKAGPSVEAASRVLLRIRDAISQFKNVVDPDRQQR</sequence>
<feature type="domain" description="HepT-like" evidence="1">
    <location>
        <begin position="46"/>
        <end position="155"/>
    </location>
</feature>
<proteinExistence type="predicted"/>